<evidence type="ECO:0000313" key="1">
    <source>
        <dbReference type="EMBL" id="BDB98283.1"/>
    </source>
</evidence>
<gene>
    <name evidence="1" type="ORF">SACC_13000</name>
</gene>
<dbReference type="KEGG" id="scas:SACC_13000"/>
<name>A0AAQ4CR52_9CREN</name>
<proteinExistence type="predicted"/>
<reference evidence="1 2" key="1">
    <citation type="journal article" date="2022" name="Microbiol. Resour. Announc.">
        <title>Complete Genome Sequence of the Hyperthermophilic and Acidophilic Archaeon Saccharolobus caldissimus Strain HS-3T.</title>
        <authorList>
            <person name="Sakai H.D."/>
            <person name="Kurosawa N."/>
        </authorList>
    </citation>
    <scope>NUCLEOTIDE SEQUENCE [LARGE SCALE GENOMIC DNA]</scope>
    <source>
        <strain evidence="1 2">JCM32116</strain>
    </source>
</reference>
<protein>
    <submittedName>
        <fullName evidence="1">Uncharacterized protein</fullName>
    </submittedName>
</protein>
<accession>A0AAQ4CR52</accession>
<keyword evidence="2" id="KW-1185">Reference proteome</keyword>
<dbReference type="EMBL" id="AP025226">
    <property type="protein sequence ID" value="BDB98283.1"/>
    <property type="molecule type" value="Genomic_DNA"/>
</dbReference>
<evidence type="ECO:0000313" key="2">
    <source>
        <dbReference type="Proteomes" id="UP001319921"/>
    </source>
</evidence>
<sequence length="35" mass="4102">MSEQNTKKVDPCFLAWVHLLEVLEKNKEENKGKKS</sequence>
<organism evidence="1 2">
    <name type="scientific">Saccharolobus caldissimus</name>
    <dbReference type="NCBI Taxonomy" id="1702097"/>
    <lineage>
        <taxon>Archaea</taxon>
        <taxon>Thermoproteota</taxon>
        <taxon>Thermoprotei</taxon>
        <taxon>Sulfolobales</taxon>
        <taxon>Sulfolobaceae</taxon>
        <taxon>Saccharolobus</taxon>
    </lineage>
</organism>
<dbReference type="AlphaFoldDB" id="A0AAQ4CR52"/>
<dbReference type="Proteomes" id="UP001319921">
    <property type="component" value="Chromosome"/>
</dbReference>